<evidence type="ECO:0000256" key="1">
    <source>
        <dbReference type="ARBA" id="ARBA00004651"/>
    </source>
</evidence>
<dbReference type="EMBL" id="CAICTM010000297">
    <property type="protein sequence ID" value="CAB9507240.1"/>
    <property type="molecule type" value="Genomic_DNA"/>
</dbReference>
<name>A0A9N8DRY7_9STRA</name>
<evidence type="ECO:0000256" key="3">
    <source>
        <dbReference type="ARBA" id="ARBA00022692"/>
    </source>
</evidence>
<feature type="domain" description="Na+/H+ antiporter NhaC-like C-terminal" evidence="9">
    <location>
        <begin position="536"/>
        <end position="690"/>
    </location>
</feature>
<keyword evidence="5 7" id="KW-0472">Membrane</keyword>
<keyword evidence="8" id="KW-0732">Signal</keyword>
<feature type="transmembrane region" description="Helical" evidence="7">
    <location>
        <begin position="593"/>
        <end position="619"/>
    </location>
</feature>
<evidence type="ECO:0000313" key="11">
    <source>
        <dbReference type="Proteomes" id="UP001153069"/>
    </source>
</evidence>
<evidence type="ECO:0000256" key="8">
    <source>
        <dbReference type="SAM" id="SignalP"/>
    </source>
</evidence>
<sequence length="800" mass="87332">MISKTVISCLVAISALSGVSAFDYSIKDAGKIGLTDVNTQIDGLKTLFVGAETFVTVSNLEWEESNNTNTGYDKLFWETSVGGIVQSKGSFDLSTLSNRELPDSLDVGTIKVESAGRHKISVTLSVDDSEESTSSEYEAYQAGAAIVPLIIVMVLAFMTQMVEVSLFSAVFVGACMVAGNLREGFKSTLDEYILKALANEDHAYVYLFTLFLSGMVGMMEKSGGMYGFTKSIAKYAKTARAGQVATFAIGCCVFFDDYANTLLAGETMRPLTDLLFISREKLSFLVDATAAPIASISPISSWVGTEIGLIDNEIEKLIKLYGEDNLTIETSAFAVFLESIKYRYYPIFMLLLMPMLIYSQRDLGPMLIAERKTQVYQRIDGGDGKGPSSKNQEGGAKKENQPRPDTPQKPWNMALPVVFLVVLIFYFLVKTGEDPTEERSFMEKIENSNSYSSLLWGTMAATMLTFLLYQIQFVQKGKLVLPTWPVIKSMFGRSKKQDQLCKEGHAELTENEDHSHSECAEDAAFIPSSKARTLVSIFECVEAFLYGMARIFPALIVLTLAWASGAIMLAVGADRLFSQWITQGISPEAMPTVSFVISIFMALATGTSWGTMSILFPLICVPTYQVSNGDATIFYATVAGILSGSVAGDHVSPISDTTVLSALASDCQLLGHVTTQAPYAIIVTILSILFGTLPIGNHAMPNIVGILLGAVSIVLIVYFLCVPVLSETGRFDIFTQLWIRLKRDTSLQQLQEDTVKRHNGSMETMVSNKSDEANGDEEDIVAVNCEEVKHVPGRLSEVSV</sequence>
<feature type="transmembrane region" description="Helical" evidence="7">
    <location>
        <begin position="677"/>
        <end position="696"/>
    </location>
</feature>
<comment type="subcellular location">
    <subcellularLocation>
        <location evidence="1">Cell membrane</location>
        <topology evidence="1">Multi-pass membrane protein</topology>
    </subcellularLocation>
</comment>
<dbReference type="PANTHER" id="PTHR43478">
    <property type="entry name" value="NA+/H+ ANTIPORTER-RELATED"/>
    <property type="match status" value="1"/>
</dbReference>
<evidence type="ECO:0000256" key="5">
    <source>
        <dbReference type="ARBA" id="ARBA00023136"/>
    </source>
</evidence>
<feature type="transmembrane region" description="Helical" evidence="7">
    <location>
        <begin position="164"/>
        <end position="182"/>
    </location>
</feature>
<proteinExistence type="predicted"/>
<feature type="transmembrane region" description="Helical" evidence="7">
    <location>
        <begin position="202"/>
        <end position="219"/>
    </location>
</feature>
<evidence type="ECO:0000256" key="6">
    <source>
        <dbReference type="SAM" id="MobiDB-lite"/>
    </source>
</evidence>
<dbReference type="PANTHER" id="PTHR43478:SF1">
    <property type="entry name" value="NA+_H+ ANTIPORTER NHAC-LIKE C-TERMINAL DOMAIN-CONTAINING PROTEIN"/>
    <property type="match status" value="1"/>
</dbReference>
<keyword evidence="4 7" id="KW-1133">Transmembrane helix</keyword>
<feature type="chain" id="PRO_5040397816" evidence="8">
    <location>
        <begin position="22"/>
        <end position="800"/>
    </location>
</feature>
<dbReference type="OrthoDB" id="5593520at2759"/>
<protein>
    <submittedName>
        <fullName evidence="10">Inherit from COG: Na H antiporter</fullName>
    </submittedName>
</protein>
<evidence type="ECO:0000313" key="10">
    <source>
        <dbReference type="EMBL" id="CAB9507240.1"/>
    </source>
</evidence>
<keyword evidence="11" id="KW-1185">Reference proteome</keyword>
<dbReference type="GO" id="GO:0005886">
    <property type="term" value="C:plasma membrane"/>
    <property type="evidence" value="ECO:0007669"/>
    <property type="project" value="UniProtKB-SubCell"/>
</dbReference>
<gene>
    <name evidence="10" type="ORF">SEMRO_298_G111170.1</name>
</gene>
<feature type="transmembrane region" description="Helical" evidence="7">
    <location>
        <begin position="551"/>
        <end position="572"/>
    </location>
</feature>
<feature type="transmembrane region" description="Helical" evidence="7">
    <location>
        <begin position="703"/>
        <end position="725"/>
    </location>
</feature>
<organism evidence="10 11">
    <name type="scientific">Seminavis robusta</name>
    <dbReference type="NCBI Taxonomy" id="568900"/>
    <lineage>
        <taxon>Eukaryota</taxon>
        <taxon>Sar</taxon>
        <taxon>Stramenopiles</taxon>
        <taxon>Ochrophyta</taxon>
        <taxon>Bacillariophyta</taxon>
        <taxon>Bacillariophyceae</taxon>
        <taxon>Bacillariophycidae</taxon>
        <taxon>Naviculales</taxon>
        <taxon>Naviculaceae</taxon>
        <taxon>Seminavis</taxon>
    </lineage>
</organism>
<feature type="transmembrane region" description="Helical" evidence="7">
    <location>
        <begin position="411"/>
        <end position="429"/>
    </location>
</feature>
<feature type="transmembrane region" description="Helical" evidence="7">
    <location>
        <begin position="450"/>
        <end position="471"/>
    </location>
</feature>
<evidence type="ECO:0000256" key="7">
    <source>
        <dbReference type="SAM" id="Phobius"/>
    </source>
</evidence>
<feature type="signal peptide" evidence="8">
    <location>
        <begin position="1"/>
        <end position="21"/>
    </location>
</feature>
<keyword evidence="3 7" id="KW-0812">Transmembrane</keyword>
<accession>A0A9N8DRY7</accession>
<dbReference type="Pfam" id="PF03553">
    <property type="entry name" value="Na_H_antiporter"/>
    <property type="match status" value="1"/>
</dbReference>
<evidence type="ECO:0000256" key="2">
    <source>
        <dbReference type="ARBA" id="ARBA00022475"/>
    </source>
</evidence>
<reference evidence="10" key="1">
    <citation type="submission" date="2020-06" db="EMBL/GenBank/DDBJ databases">
        <authorList>
            <consortium name="Plant Systems Biology data submission"/>
        </authorList>
    </citation>
    <scope>NUCLEOTIDE SEQUENCE</scope>
    <source>
        <strain evidence="10">D6</strain>
    </source>
</reference>
<keyword evidence="2" id="KW-1003">Cell membrane</keyword>
<evidence type="ECO:0000259" key="9">
    <source>
        <dbReference type="Pfam" id="PF03553"/>
    </source>
</evidence>
<evidence type="ECO:0000256" key="4">
    <source>
        <dbReference type="ARBA" id="ARBA00022989"/>
    </source>
</evidence>
<dbReference type="Proteomes" id="UP001153069">
    <property type="component" value="Unassembled WGS sequence"/>
</dbReference>
<dbReference type="AlphaFoldDB" id="A0A9N8DRY7"/>
<dbReference type="InterPro" id="IPR018461">
    <property type="entry name" value="Na/H_Antiport_NhaC-like_C"/>
</dbReference>
<comment type="caution">
    <text evidence="10">The sequence shown here is derived from an EMBL/GenBank/DDBJ whole genome shotgun (WGS) entry which is preliminary data.</text>
</comment>
<feature type="transmembrane region" description="Helical" evidence="7">
    <location>
        <begin position="139"/>
        <end position="157"/>
    </location>
</feature>
<feature type="region of interest" description="Disordered" evidence="6">
    <location>
        <begin position="378"/>
        <end position="409"/>
    </location>
</feature>